<keyword evidence="4" id="KW-0396">Initiation factor</keyword>
<reference evidence="4" key="1">
    <citation type="submission" date="2019-09" db="EMBL/GenBank/DDBJ databases">
        <authorList>
            <person name="Needham M D."/>
        </authorList>
    </citation>
    <scope>NUCLEOTIDE SEQUENCE</scope>
</reference>
<dbReference type="AlphaFoldDB" id="A0A5E8CK68"/>
<accession>A0A5E8CK68</accession>
<gene>
    <name evidence="4" type="ORF">CPAV1605_1338</name>
</gene>
<dbReference type="InterPro" id="IPR001950">
    <property type="entry name" value="SUI1"/>
</dbReference>
<dbReference type="GO" id="GO:0003743">
    <property type="term" value="F:translation initiation factor activity"/>
    <property type="evidence" value="ECO:0007669"/>
    <property type="project" value="UniProtKB-KW"/>
</dbReference>
<evidence type="ECO:0000313" key="4">
    <source>
        <dbReference type="EMBL" id="VVU95586.1"/>
    </source>
</evidence>
<keyword evidence="2" id="KW-0648">Protein biosynthesis</keyword>
<dbReference type="PANTHER" id="PTHR10388">
    <property type="entry name" value="EUKARYOTIC TRANSLATION INITIATION FACTOR SUI1"/>
    <property type="match status" value="1"/>
</dbReference>
<evidence type="ECO:0000256" key="1">
    <source>
        <dbReference type="ARBA" id="ARBA00005422"/>
    </source>
</evidence>
<protein>
    <submittedName>
        <fullName evidence="4">Translation initiation factor SUI1</fullName>
    </submittedName>
</protein>
<sequence>MDSFDDDFDNNINIDPMDQINELVNATKVHIRIQKRNARKSICTIEGLEGDQQQLKDILKHMKKTFGCNGNYVNNEKHGNVLQLQGDIREKAKEMLISKYEYNVENIVIHGSE</sequence>
<organism evidence="4">
    <name type="scientific">seawater metagenome</name>
    <dbReference type="NCBI Taxonomy" id="1561972"/>
    <lineage>
        <taxon>unclassified sequences</taxon>
        <taxon>metagenomes</taxon>
        <taxon>ecological metagenomes</taxon>
    </lineage>
</organism>
<feature type="domain" description="SUI1" evidence="3">
    <location>
        <begin position="29"/>
        <end position="100"/>
    </location>
</feature>
<dbReference type="Gene3D" id="3.30.780.10">
    <property type="entry name" value="SUI1-like domain"/>
    <property type="match status" value="1"/>
</dbReference>
<dbReference type="SUPFAM" id="SSF55159">
    <property type="entry name" value="eIF1-like"/>
    <property type="match status" value="1"/>
</dbReference>
<comment type="similarity">
    <text evidence="1">Belongs to the SUI1 family.</text>
</comment>
<name>A0A5E8CK68_9ZZZZ</name>
<dbReference type="InterPro" id="IPR005874">
    <property type="entry name" value="SUI1_euk"/>
</dbReference>
<dbReference type="InterPro" id="IPR036877">
    <property type="entry name" value="SUI1_dom_sf"/>
</dbReference>
<dbReference type="Pfam" id="PF01253">
    <property type="entry name" value="SUI1"/>
    <property type="match status" value="1"/>
</dbReference>
<evidence type="ECO:0000256" key="2">
    <source>
        <dbReference type="ARBA" id="ARBA00022917"/>
    </source>
</evidence>
<evidence type="ECO:0000259" key="3">
    <source>
        <dbReference type="PROSITE" id="PS50296"/>
    </source>
</evidence>
<dbReference type="EMBL" id="CABVLZ010000007">
    <property type="protein sequence ID" value="VVU95586.1"/>
    <property type="molecule type" value="Genomic_DNA"/>
</dbReference>
<dbReference type="PROSITE" id="PS50296">
    <property type="entry name" value="SUI1"/>
    <property type="match status" value="1"/>
</dbReference>
<proteinExistence type="inferred from homology"/>
<dbReference type="CDD" id="cd11566">
    <property type="entry name" value="eIF1_SUI1"/>
    <property type="match status" value="1"/>
</dbReference>